<dbReference type="OrthoDB" id="6514113at2759"/>
<evidence type="ECO:0000313" key="2">
    <source>
        <dbReference type="EMBL" id="GFQ85866.1"/>
    </source>
</evidence>
<accession>A0A8X6KVJ0</accession>
<keyword evidence="2" id="KW-0548">Nucleotidyltransferase</keyword>
<evidence type="ECO:0000313" key="3">
    <source>
        <dbReference type="Proteomes" id="UP000887116"/>
    </source>
</evidence>
<dbReference type="EMBL" id="BMAO01003125">
    <property type="protein sequence ID" value="GFQ85866.1"/>
    <property type="molecule type" value="Genomic_DNA"/>
</dbReference>
<evidence type="ECO:0000259" key="1">
    <source>
        <dbReference type="Pfam" id="PF00078"/>
    </source>
</evidence>
<dbReference type="Proteomes" id="UP000887116">
    <property type="component" value="Unassembled WGS sequence"/>
</dbReference>
<keyword evidence="3" id="KW-1185">Reference proteome</keyword>
<sequence>MTDETDNADRAVDKFTEIILACAISCIPRGKRKKFSPFWNKELQTLKENRDKARNRAESTGMMSDCIELRKQQACLRRAIREAKRQTYRDFVENLDFRRDALRAHQFLSRLNNQKEKRNEPIRIADKLLTSEREIAGAFNKHYANVSNYRPHIKVSKDLLGCPQVCLNQELEDIFNSPFSHWELEWGIKQFPQRKSAGPDGILPEFLAHLGNEAMGVLLQLINLTWASGIPSMWRKGEIIPILKVGKNLADLASFRPITLTCVMCKLTERLIVRRLNYYLEKFFCISDRQAGFRLYRNTTEQVARLTQEIKDGFHLKKSTVAVLVDFQTAFDRVWRKGLLRKLINIGVCGNMYAGLNLF</sequence>
<dbReference type="InterPro" id="IPR000477">
    <property type="entry name" value="RT_dom"/>
</dbReference>
<name>A0A8X6KVJ0_TRICU</name>
<dbReference type="InterPro" id="IPR043502">
    <property type="entry name" value="DNA/RNA_pol_sf"/>
</dbReference>
<gene>
    <name evidence="2" type="primary">ORF188239</name>
    <name evidence="2" type="ORF">TNCT_555221</name>
</gene>
<dbReference type="AlphaFoldDB" id="A0A8X6KVJ0"/>
<comment type="caution">
    <text evidence="2">The sequence shown here is derived from an EMBL/GenBank/DDBJ whole genome shotgun (WGS) entry which is preliminary data.</text>
</comment>
<organism evidence="2 3">
    <name type="scientific">Trichonephila clavata</name>
    <name type="common">Joro spider</name>
    <name type="synonym">Nephila clavata</name>
    <dbReference type="NCBI Taxonomy" id="2740835"/>
    <lineage>
        <taxon>Eukaryota</taxon>
        <taxon>Metazoa</taxon>
        <taxon>Ecdysozoa</taxon>
        <taxon>Arthropoda</taxon>
        <taxon>Chelicerata</taxon>
        <taxon>Arachnida</taxon>
        <taxon>Araneae</taxon>
        <taxon>Araneomorphae</taxon>
        <taxon>Entelegynae</taxon>
        <taxon>Araneoidea</taxon>
        <taxon>Nephilidae</taxon>
        <taxon>Trichonephila</taxon>
    </lineage>
</organism>
<dbReference type="InterPro" id="IPR052560">
    <property type="entry name" value="RdDP_mobile_element"/>
</dbReference>
<reference evidence="2" key="1">
    <citation type="submission" date="2020-07" db="EMBL/GenBank/DDBJ databases">
        <title>Multicomponent nature underlies the extraordinary mechanical properties of spider dragline silk.</title>
        <authorList>
            <person name="Kono N."/>
            <person name="Nakamura H."/>
            <person name="Mori M."/>
            <person name="Yoshida Y."/>
            <person name="Ohtoshi R."/>
            <person name="Malay A.D."/>
            <person name="Moran D.A.P."/>
            <person name="Tomita M."/>
            <person name="Numata K."/>
            <person name="Arakawa K."/>
        </authorList>
    </citation>
    <scope>NUCLEOTIDE SEQUENCE</scope>
</reference>
<dbReference type="Pfam" id="PF00078">
    <property type="entry name" value="RVT_1"/>
    <property type="match status" value="1"/>
</dbReference>
<keyword evidence="2" id="KW-0695">RNA-directed DNA polymerase</keyword>
<dbReference type="PANTHER" id="PTHR36688">
    <property type="entry name" value="ENDO/EXONUCLEASE/PHOSPHATASE DOMAIN-CONTAINING PROTEIN"/>
    <property type="match status" value="1"/>
</dbReference>
<protein>
    <submittedName>
        <fullName evidence="2">Reverse transcriptase domain-containing protein</fullName>
    </submittedName>
</protein>
<dbReference type="PANTHER" id="PTHR36688:SF1">
    <property type="entry name" value="ENDONUCLEASE_EXONUCLEASE_PHOSPHATASE DOMAIN-CONTAINING PROTEIN"/>
    <property type="match status" value="1"/>
</dbReference>
<dbReference type="SUPFAM" id="SSF56672">
    <property type="entry name" value="DNA/RNA polymerases"/>
    <property type="match status" value="1"/>
</dbReference>
<feature type="domain" description="Reverse transcriptase" evidence="1">
    <location>
        <begin position="252"/>
        <end position="349"/>
    </location>
</feature>
<proteinExistence type="predicted"/>
<keyword evidence="2" id="KW-0808">Transferase</keyword>
<dbReference type="GO" id="GO:0003964">
    <property type="term" value="F:RNA-directed DNA polymerase activity"/>
    <property type="evidence" value="ECO:0007669"/>
    <property type="project" value="UniProtKB-KW"/>
</dbReference>
<dbReference type="CDD" id="cd01650">
    <property type="entry name" value="RT_nLTR_like"/>
    <property type="match status" value="1"/>
</dbReference>